<dbReference type="InterPro" id="IPR050204">
    <property type="entry name" value="AraC_XylS_family_regulators"/>
</dbReference>
<dbReference type="PANTHER" id="PTHR46796">
    <property type="entry name" value="HTH-TYPE TRANSCRIPTIONAL ACTIVATOR RHAS-RELATED"/>
    <property type="match status" value="1"/>
</dbReference>
<dbReference type="SMART" id="SM00342">
    <property type="entry name" value="HTH_ARAC"/>
    <property type="match status" value="1"/>
</dbReference>
<dbReference type="InterPro" id="IPR018062">
    <property type="entry name" value="HTH_AraC-typ_CS"/>
</dbReference>
<dbReference type="InterPro" id="IPR035418">
    <property type="entry name" value="AraC-bd_2"/>
</dbReference>
<dbReference type="PROSITE" id="PS00041">
    <property type="entry name" value="HTH_ARAC_FAMILY_1"/>
    <property type="match status" value="1"/>
</dbReference>
<dbReference type="PROSITE" id="PS01124">
    <property type="entry name" value="HTH_ARAC_FAMILY_2"/>
    <property type="match status" value="1"/>
</dbReference>
<dbReference type="Pfam" id="PF14525">
    <property type="entry name" value="AraC_binding_2"/>
    <property type="match status" value="1"/>
</dbReference>
<proteinExistence type="predicted"/>
<keyword evidence="6" id="KW-1185">Reference proteome</keyword>
<dbReference type="InterPro" id="IPR018060">
    <property type="entry name" value="HTH_AraC"/>
</dbReference>
<comment type="caution">
    <text evidence="5">The sequence shown here is derived from an EMBL/GenBank/DDBJ whole genome shotgun (WGS) entry which is preliminary data.</text>
</comment>
<name>A0ABU1XQT0_9NOCA</name>
<keyword evidence="3" id="KW-0804">Transcription</keyword>
<organism evidence="5 6">
    <name type="scientific">Nocardia kruczakiae</name>
    <dbReference type="NCBI Taxonomy" id="261477"/>
    <lineage>
        <taxon>Bacteria</taxon>
        <taxon>Bacillati</taxon>
        <taxon>Actinomycetota</taxon>
        <taxon>Actinomycetes</taxon>
        <taxon>Mycobacteriales</taxon>
        <taxon>Nocardiaceae</taxon>
        <taxon>Nocardia</taxon>
    </lineage>
</organism>
<evidence type="ECO:0000256" key="2">
    <source>
        <dbReference type="ARBA" id="ARBA00023125"/>
    </source>
</evidence>
<feature type="domain" description="HTH araC/xylS-type" evidence="4">
    <location>
        <begin position="234"/>
        <end position="335"/>
    </location>
</feature>
<dbReference type="RefSeq" id="WP_310408280.1">
    <property type="nucleotide sequence ID" value="NZ_JAVDWW010000016.1"/>
</dbReference>
<evidence type="ECO:0000259" key="4">
    <source>
        <dbReference type="PROSITE" id="PS01124"/>
    </source>
</evidence>
<evidence type="ECO:0000256" key="1">
    <source>
        <dbReference type="ARBA" id="ARBA00023015"/>
    </source>
</evidence>
<protein>
    <submittedName>
        <fullName evidence="5">AraC-like DNA-binding protein</fullName>
    </submittedName>
</protein>
<keyword evidence="1" id="KW-0805">Transcription regulation</keyword>
<accession>A0ABU1XQT0</accession>
<evidence type="ECO:0000313" key="5">
    <source>
        <dbReference type="EMBL" id="MDR7172927.1"/>
    </source>
</evidence>
<dbReference type="Gene3D" id="1.10.10.60">
    <property type="entry name" value="Homeodomain-like"/>
    <property type="match status" value="1"/>
</dbReference>
<dbReference type="Proteomes" id="UP001251217">
    <property type="component" value="Unassembled WGS sequence"/>
</dbReference>
<reference evidence="5 6" key="1">
    <citation type="submission" date="2023-07" db="EMBL/GenBank/DDBJ databases">
        <title>Sorghum-associated microbial communities from plants grown in Nebraska, USA.</title>
        <authorList>
            <person name="Schachtman D."/>
        </authorList>
    </citation>
    <scope>NUCLEOTIDE SEQUENCE [LARGE SCALE GENOMIC DNA]</scope>
    <source>
        <strain evidence="5 6">4272</strain>
    </source>
</reference>
<gene>
    <name evidence="5" type="ORF">J2W56_006693</name>
</gene>
<keyword evidence="2" id="KW-0238">DNA-binding</keyword>
<dbReference type="Pfam" id="PF12833">
    <property type="entry name" value="HTH_18"/>
    <property type="match status" value="1"/>
</dbReference>
<evidence type="ECO:0000313" key="6">
    <source>
        <dbReference type="Proteomes" id="UP001251217"/>
    </source>
</evidence>
<sequence length="337" mass="37576">MTSGNTPEASAIAVPDSFPGDVTRSTDLDQAVDLLTRAYAPHRMVASDTTRFGFELKTIDAERLRIGLTRFSDNVSIEVPPTSTFYVVCYTISGSVRISSGSHTMRATPATAAVMTPTQPWRFDNWNPESVLVAMRIGRADLEDDLANLLGRPVSAPIRFDPQMDLTSRHGSEFVRALQIMHEELRDPHGLGRHPLLASRLAQLVRSSLIVSQPHNYSELLRKPEEAALPRQIRNVVDAVESDPMQFTTAIDLARFACLSLRTLEQGFSEFVGIPPMAFVRKVRLARARDDLLRSDPNQTTVYVVAHRWGFHHMGRFAASYQQYYGELPSATLQAPK</sequence>
<dbReference type="EMBL" id="JAVDWW010000016">
    <property type="protein sequence ID" value="MDR7172927.1"/>
    <property type="molecule type" value="Genomic_DNA"/>
</dbReference>
<dbReference type="PANTHER" id="PTHR46796:SF12">
    <property type="entry name" value="HTH-TYPE DNA-BINDING TRANSCRIPTIONAL ACTIVATOR EUTR"/>
    <property type="match status" value="1"/>
</dbReference>
<evidence type="ECO:0000256" key="3">
    <source>
        <dbReference type="ARBA" id="ARBA00023163"/>
    </source>
</evidence>